<dbReference type="Gene3D" id="3.40.630.10">
    <property type="entry name" value="Zn peptidases"/>
    <property type="match status" value="1"/>
</dbReference>
<dbReference type="Proteomes" id="UP001500067">
    <property type="component" value="Unassembled WGS sequence"/>
</dbReference>
<dbReference type="CDD" id="cd06241">
    <property type="entry name" value="M14-like"/>
    <property type="match status" value="1"/>
</dbReference>
<gene>
    <name evidence="2" type="ORF">GCM10023093_26360</name>
</gene>
<dbReference type="SUPFAM" id="SSF53187">
    <property type="entry name" value="Zn-dependent exopeptidases"/>
    <property type="match status" value="1"/>
</dbReference>
<sequence length="576" mass="65911">MVLAALLLACTQAALAAADTTFITPYERSAGKRTATYDEVMSFYKKLKESYTTINMGDMGPSDNGYPLRYVAYTNDGKLEKEEIRAGSKLVILVNNGIHAGEPDGIDASMMLLRDAATGKIKVPDNIVLVVVPAYNIGGMLNRSSHSRANQNGPESYGFRGNARNLDLNRDFIKCDAAETLGLEDLFNKVNPDIFVDNHVSDGADYQHVMTLLETQHNKLGGETGTFMHNTLTPHIYKDMKTRGYDLVPYVNDFNGTPNNGWREFYELPRFASGYAALFQTIAYVPETHMLKPFKDRVLATYALMQSIIKTGSEHAAEIKLARANDRKTVLTQKEFPLDWRCDTTRCDTITFKGYEASYKTSEVSGLPRLYYDRKKPFTKRVPFYNEYVPSRSATAPRAYIIPKAWTPIIICLRANGVRMQRINYDSTMMLTAYHIDNYETSPRPYERHYPHKNIQVTAQRTSIQVTQGDYIIWTNQPARRYLVETLEPTAPDAFFVWNYFDGILQQKEYFSDYVFEDVAAELLKKDPTLKKLLDEERAKDPEFAKSAEAQLYFVYRHSPYYEPGHMRYPIYRLEE</sequence>
<proteinExistence type="predicted"/>
<reference evidence="3" key="1">
    <citation type="journal article" date="2019" name="Int. J. Syst. Evol. Microbiol.">
        <title>The Global Catalogue of Microorganisms (GCM) 10K type strain sequencing project: providing services to taxonomists for standard genome sequencing and annotation.</title>
        <authorList>
            <consortium name="The Broad Institute Genomics Platform"/>
            <consortium name="The Broad Institute Genome Sequencing Center for Infectious Disease"/>
            <person name="Wu L."/>
            <person name="Ma J."/>
        </authorList>
    </citation>
    <scope>NUCLEOTIDE SEQUENCE [LARGE SCALE GENOMIC DNA]</scope>
    <source>
        <strain evidence="3">JCM 32105</strain>
    </source>
</reference>
<organism evidence="2 3">
    <name type="scientific">Nemorincola caseinilytica</name>
    <dbReference type="NCBI Taxonomy" id="2054315"/>
    <lineage>
        <taxon>Bacteria</taxon>
        <taxon>Pseudomonadati</taxon>
        <taxon>Bacteroidota</taxon>
        <taxon>Chitinophagia</taxon>
        <taxon>Chitinophagales</taxon>
        <taxon>Chitinophagaceae</taxon>
        <taxon>Nemorincola</taxon>
    </lineage>
</organism>
<keyword evidence="3" id="KW-1185">Reference proteome</keyword>
<evidence type="ECO:0000313" key="3">
    <source>
        <dbReference type="Proteomes" id="UP001500067"/>
    </source>
</evidence>
<protein>
    <submittedName>
        <fullName evidence="2">M14 family metallopeptidase</fullName>
    </submittedName>
</protein>
<accession>A0ABP8NN17</accession>
<keyword evidence="1" id="KW-0732">Signal</keyword>
<feature type="chain" id="PRO_5046498428" evidence="1">
    <location>
        <begin position="17"/>
        <end position="576"/>
    </location>
</feature>
<comment type="caution">
    <text evidence="2">The sequence shown here is derived from an EMBL/GenBank/DDBJ whole genome shotgun (WGS) entry which is preliminary data.</text>
</comment>
<feature type="signal peptide" evidence="1">
    <location>
        <begin position="1"/>
        <end position="16"/>
    </location>
</feature>
<name>A0ABP8NN17_9BACT</name>
<dbReference type="EMBL" id="BAABFA010000019">
    <property type="protein sequence ID" value="GAA4468558.1"/>
    <property type="molecule type" value="Genomic_DNA"/>
</dbReference>
<evidence type="ECO:0000256" key="1">
    <source>
        <dbReference type="SAM" id="SignalP"/>
    </source>
</evidence>
<evidence type="ECO:0000313" key="2">
    <source>
        <dbReference type="EMBL" id="GAA4468558.1"/>
    </source>
</evidence>